<dbReference type="Proteomes" id="UP000735302">
    <property type="component" value="Unassembled WGS sequence"/>
</dbReference>
<gene>
    <name evidence="2" type="ORF">PoB_000440500</name>
</gene>
<accession>A0AAV3Y4A8</accession>
<feature type="compositionally biased region" description="Basic and acidic residues" evidence="1">
    <location>
        <begin position="73"/>
        <end position="84"/>
    </location>
</feature>
<dbReference type="EMBL" id="BLXT01000512">
    <property type="protein sequence ID" value="GFN77899.1"/>
    <property type="molecule type" value="Genomic_DNA"/>
</dbReference>
<proteinExistence type="predicted"/>
<sequence>MGSKDTLKSPSRKNIHTDYHSVTPLSSLASESALRSAGTLLSRVRAPPLAPWPDGGHQSHGSPSCGLAIYQKPSKDEQFKTPYP</sequence>
<evidence type="ECO:0000313" key="3">
    <source>
        <dbReference type="Proteomes" id="UP000735302"/>
    </source>
</evidence>
<name>A0AAV3Y4A8_9GAST</name>
<feature type="region of interest" description="Disordered" evidence="1">
    <location>
        <begin position="1"/>
        <end position="23"/>
    </location>
</feature>
<keyword evidence="3" id="KW-1185">Reference proteome</keyword>
<evidence type="ECO:0000313" key="2">
    <source>
        <dbReference type="EMBL" id="GFN77899.1"/>
    </source>
</evidence>
<organism evidence="2 3">
    <name type="scientific">Plakobranchus ocellatus</name>
    <dbReference type="NCBI Taxonomy" id="259542"/>
    <lineage>
        <taxon>Eukaryota</taxon>
        <taxon>Metazoa</taxon>
        <taxon>Spiralia</taxon>
        <taxon>Lophotrochozoa</taxon>
        <taxon>Mollusca</taxon>
        <taxon>Gastropoda</taxon>
        <taxon>Heterobranchia</taxon>
        <taxon>Euthyneura</taxon>
        <taxon>Panpulmonata</taxon>
        <taxon>Sacoglossa</taxon>
        <taxon>Placobranchoidea</taxon>
        <taxon>Plakobranchidae</taxon>
        <taxon>Plakobranchus</taxon>
    </lineage>
</organism>
<dbReference type="AlphaFoldDB" id="A0AAV3Y4A8"/>
<protein>
    <submittedName>
        <fullName evidence="2">Uncharacterized protein</fullName>
    </submittedName>
</protein>
<comment type="caution">
    <text evidence="2">The sequence shown here is derived from an EMBL/GenBank/DDBJ whole genome shotgun (WGS) entry which is preliminary data.</text>
</comment>
<reference evidence="2 3" key="1">
    <citation type="journal article" date="2021" name="Elife">
        <title>Chloroplast acquisition without the gene transfer in kleptoplastic sea slugs, Plakobranchus ocellatus.</title>
        <authorList>
            <person name="Maeda T."/>
            <person name="Takahashi S."/>
            <person name="Yoshida T."/>
            <person name="Shimamura S."/>
            <person name="Takaki Y."/>
            <person name="Nagai Y."/>
            <person name="Toyoda A."/>
            <person name="Suzuki Y."/>
            <person name="Arimoto A."/>
            <person name="Ishii H."/>
            <person name="Satoh N."/>
            <person name="Nishiyama T."/>
            <person name="Hasebe M."/>
            <person name="Maruyama T."/>
            <person name="Minagawa J."/>
            <person name="Obokata J."/>
            <person name="Shigenobu S."/>
        </authorList>
    </citation>
    <scope>NUCLEOTIDE SEQUENCE [LARGE SCALE GENOMIC DNA]</scope>
</reference>
<evidence type="ECO:0000256" key="1">
    <source>
        <dbReference type="SAM" id="MobiDB-lite"/>
    </source>
</evidence>
<feature type="region of interest" description="Disordered" evidence="1">
    <location>
        <begin position="45"/>
        <end position="84"/>
    </location>
</feature>